<keyword evidence="1" id="KW-0472">Membrane</keyword>
<evidence type="ECO:0000256" key="1">
    <source>
        <dbReference type="SAM" id="Phobius"/>
    </source>
</evidence>
<feature type="transmembrane region" description="Helical" evidence="1">
    <location>
        <begin position="449"/>
        <end position="468"/>
    </location>
</feature>
<name>A2BXM6_PROM5</name>
<proteinExistence type="predicted"/>
<protein>
    <recommendedName>
        <fullName evidence="4">Glycosyltransferase RgtA/B/C/D-like domain-containing protein</fullName>
    </recommendedName>
</protein>
<feature type="transmembrane region" description="Helical" evidence="1">
    <location>
        <begin position="253"/>
        <end position="286"/>
    </location>
</feature>
<feature type="transmembrane region" description="Helical" evidence="1">
    <location>
        <begin position="395"/>
        <end position="413"/>
    </location>
</feature>
<feature type="transmembrane region" description="Helical" evidence="1">
    <location>
        <begin position="145"/>
        <end position="166"/>
    </location>
</feature>
<evidence type="ECO:0000313" key="2">
    <source>
        <dbReference type="EMBL" id="ABM72537.1"/>
    </source>
</evidence>
<gene>
    <name evidence="2" type="ordered locus">P9515_13301</name>
</gene>
<dbReference type="AlphaFoldDB" id="A2BXM6"/>
<evidence type="ECO:0000313" key="3">
    <source>
        <dbReference type="Proteomes" id="UP000001589"/>
    </source>
</evidence>
<keyword evidence="1" id="KW-1133">Transmembrane helix</keyword>
<feature type="transmembrane region" description="Helical" evidence="1">
    <location>
        <begin position="213"/>
        <end position="233"/>
    </location>
</feature>
<feature type="transmembrane region" description="Helical" evidence="1">
    <location>
        <begin position="187"/>
        <end position="207"/>
    </location>
</feature>
<dbReference type="KEGG" id="pmc:P9515_13301"/>
<reference evidence="2 3" key="1">
    <citation type="journal article" date="2007" name="PLoS Genet.">
        <title>Patterns and implications of gene gain and loss in the evolution of Prochlorococcus.</title>
        <authorList>
            <person name="Kettler G.C."/>
            <person name="Martiny A.C."/>
            <person name="Huang K."/>
            <person name="Zucker J."/>
            <person name="Coleman M.L."/>
            <person name="Rodrigue S."/>
            <person name="Chen F."/>
            <person name="Lapidus A."/>
            <person name="Ferriera S."/>
            <person name="Johnson J."/>
            <person name="Steglich C."/>
            <person name="Church G.M."/>
            <person name="Richardson P."/>
            <person name="Chisholm S.W."/>
        </authorList>
    </citation>
    <scope>NUCLEOTIDE SEQUENCE [LARGE SCALE GENOMIC DNA]</scope>
    <source>
        <strain evidence="2 3">MIT 9515</strain>
    </source>
</reference>
<keyword evidence="1" id="KW-0812">Transmembrane</keyword>
<feature type="transmembrane region" description="Helical" evidence="1">
    <location>
        <begin position="420"/>
        <end position="437"/>
    </location>
</feature>
<accession>A2BXM6</accession>
<dbReference type="HOGENOM" id="CLU_432674_0_0_3"/>
<dbReference type="EMBL" id="CP000552">
    <property type="protein sequence ID" value="ABM72537.1"/>
    <property type="molecule type" value="Genomic_DNA"/>
</dbReference>
<feature type="transmembrane region" description="Helical" evidence="1">
    <location>
        <begin position="313"/>
        <end position="330"/>
    </location>
</feature>
<evidence type="ECO:0008006" key="4">
    <source>
        <dbReference type="Google" id="ProtNLM"/>
    </source>
</evidence>
<feature type="transmembrane region" description="Helical" evidence="1">
    <location>
        <begin position="39"/>
        <end position="60"/>
    </location>
</feature>
<dbReference type="Proteomes" id="UP000001589">
    <property type="component" value="Chromosome"/>
</dbReference>
<organism evidence="2 3">
    <name type="scientific">Prochlorococcus marinus (strain MIT 9515)</name>
    <dbReference type="NCBI Taxonomy" id="167542"/>
    <lineage>
        <taxon>Bacteria</taxon>
        <taxon>Bacillati</taxon>
        <taxon>Cyanobacteriota</taxon>
        <taxon>Cyanophyceae</taxon>
        <taxon>Synechococcales</taxon>
        <taxon>Prochlorococcaceae</taxon>
        <taxon>Prochlorococcus</taxon>
    </lineage>
</organism>
<sequence>MHTYNMSVIFIQKMISKSNKENLVNYFNSIKFSFWKPSLIFYLLAVFSFLFWLIIGPSSWRNVDDYGTFFDVIKKINSFESSNNFPLSSQIAYPIDFQSIKPINLLQATLKTCREGWGTYPPLWGFIYLPLTIPFLKFGLDWTRFATLVVGFISAVLTAYLLSNNITTIFYSFKDKIRIKNFQRIRYLIDFLSILIVCFNPELMLHASSYMPYQLPAISTLICLSLFTSFYTYQIKINGSNQTFSNKTFDIPLLYTLLIIWLSSLLGFQTIFLYLGILLASFYFLFTEKQPLKIIKKIYRKNSVIFINKKPKFYSTLGITFSISLLLGFSKYHYFKLISIISQNEGTAQWAYGDGLLYKLDLQSYSLNTNFIHLVHAISRLASLSIYPFRNGQGFSSFVLFLFVIPSFVFLFRVTKLSRIVALIIFSVLLITISFSFKGNYAFAPSRHNIYLFPCFWIPVITYFVYLCDQAFYNFWNFKFLLPISLSLFFTIGLFVSTNSVNYTNYQREKLYQMADKSNIYPSTIGQHDLWSLYWTHGDKEWSSVVGKECSINNRITSTNLAFIYGHSEPLQLNNEEQRKSLEVFSDGCIKKSDSLQIVDSYEFKRDIHFEMDKFVGWSGSSAYGYLISKLN</sequence>
<feature type="transmembrane region" description="Helical" evidence="1">
    <location>
        <begin position="480"/>
        <end position="498"/>
    </location>
</feature>